<dbReference type="AlphaFoldDB" id="A0A2K4ZNB0"/>
<accession>A0A2K4ZNB0</accession>
<sequence length="34" mass="3542">MRERTKKLMSLLCVAALCVGMFAGCGGVILLGTV</sequence>
<reference evidence="1 2" key="1">
    <citation type="submission" date="2018-01" db="EMBL/GenBank/DDBJ databases">
        <authorList>
            <person name="Gaut B.S."/>
            <person name="Morton B.R."/>
            <person name="Clegg M.T."/>
            <person name="Duvall M.R."/>
        </authorList>
    </citation>
    <scope>NUCLEOTIDE SEQUENCE [LARGE SCALE GENOMIC DNA]</scope>
    <source>
        <strain evidence="1">GP69</strain>
    </source>
</reference>
<organism evidence="1 2">
    <name type="scientific">Acetatifactor muris</name>
    <dbReference type="NCBI Taxonomy" id="879566"/>
    <lineage>
        <taxon>Bacteria</taxon>
        <taxon>Bacillati</taxon>
        <taxon>Bacillota</taxon>
        <taxon>Clostridia</taxon>
        <taxon>Lachnospirales</taxon>
        <taxon>Lachnospiraceae</taxon>
        <taxon>Acetatifactor</taxon>
    </lineage>
</organism>
<evidence type="ECO:0000313" key="2">
    <source>
        <dbReference type="Proteomes" id="UP000236311"/>
    </source>
</evidence>
<dbReference type="EMBL" id="OFSM01000035">
    <property type="protein sequence ID" value="SOY31964.1"/>
    <property type="molecule type" value="Genomic_DNA"/>
</dbReference>
<dbReference type="Proteomes" id="UP000236311">
    <property type="component" value="Unassembled WGS sequence"/>
</dbReference>
<evidence type="ECO:0000313" key="1">
    <source>
        <dbReference type="EMBL" id="SOY31964.1"/>
    </source>
</evidence>
<evidence type="ECO:0008006" key="3">
    <source>
        <dbReference type="Google" id="ProtNLM"/>
    </source>
</evidence>
<protein>
    <recommendedName>
        <fullName evidence="3">Lipoprotein</fullName>
    </recommendedName>
</protein>
<gene>
    <name evidence="1" type="ORF">AMURIS_04716</name>
</gene>
<dbReference type="PROSITE" id="PS51257">
    <property type="entry name" value="PROKAR_LIPOPROTEIN"/>
    <property type="match status" value="1"/>
</dbReference>
<name>A0A2K4ZNB0_9FIRM</name>
<proteinExistence type="predicted"/>
<keyword evidence="2" id="KW-1185">Reference proteome</keyword>